<dbReference type="PRINTS" id="PR00344">
    <property type="entry name" value="BCTRLSENSOR"/>
</dbReference>
<dbReference type="EMBL" id="CP101740">
    <property type="protein sequence ID" value="UUL83614.1"/>
    <property type="molecule type" value="Genomic_DNA"/>
</dbReference>
<dbReference type="RefSeq" id="WP_256507453.1">
    <property type="nucleotide sequence ID" value="NZ_CP101740.1"/>
</dbReference>
<evidence type="ECO:0000256" key="4">
    <source>
        <dbReference type="ARBA" id="ARBA00022679"/>
    </source>
</evidence>
<reference evidence="9" key="1">
    <citation type="submission" date="2022-07" db="EMBL/GenBank/DDBJ databases">
        <title>Sphingomonas sp. nov., a novel bacterium isolated from the north slope of the Mount Everest.</title>
        <authorList>
            <person name="Cui X."/>
            <person name="Liu Y."/>
        </authorList>
    </citation>
    <scope>NUCLEOTIDE SEQUENCE</scope>
    <source>
        <strain evidence="9">S5-59</strain>
    </source>
</reference>
<dbReference type="EC" id="2.7.13.3" evidence="2"/>
<dbReference type="InterPro" id="IPR003661">
    <property type="entry name" value="HisK_dim/P_dom"/>
</dbReference>
<dbReference type="Pfam" id="PF00512">
    <property type="entry name" value="HisKA"/>
    <property type="match status" value="1"/>
</dbReference>
<evidence type="ECO:0000313" key="10">
    <source>
        <dbReference type="Proteomes" id="UP001058533"/>
    </source>
</evidence>
<dbReference type="Gene3D" id="1.10.287.130">
    <property type="match status" value="1"/>
</dbReference>
<keyword evidence="4" id="KW-0808">Transferase</keyword>
<evidence type="ECO:0000259" key="8">
    <source>
        <dbReference type="PROSITE" id="PS50109"/>
    </source>
</evidence>
<dbReference type="SUPFAM" id="SSF55874">
    <property type="entry name" value="ATPase domain of HSP90 chaperone/DNA topoisomerase II/histidine kinase"/>
    <property type="match status" value="1"/>
</dbReference>
<dbReference type="CDD" id="cd00075">
    <property type="entry name" value="HATPase"/>
    <property type="match status" value="1"/>
</dbReference>
<evidence type="ECO:0000256" key="3">
    <source>
        <dbReference type="ARBA" id="ARBA00022553"/>
    </source>
</evidence>
<keyword evidence="7" id="KW-0472">Membrane</keyword>
<gene>
    <name evidence="9" type="ORF">NMP03_05185</name>
</gene>
<dbReference type="InterPro" id="IPR036890">
    <property type="entry name" value="HATPase_C_sf"/>
</dbReference>
<dbReference type="PANTHER" id="PTHR43711:SF1">
    <property type="entry name" value="HISTIDINE KINASE 1"/>
    <property type="match status" value="1"/>
</dbReference>
<dbReference type="PANTHER" id="PTHR43711">
    <property type="entry name" value="TWO-COMPONENT HISTIDINE KINASE"/>
    <property type="match status" value="1"/>
</dbReference>
<feature type="domain" description="Histidine kinase" evidence="8">
    <location>
        <begin position="567"/>
        <end position="781"/>
    </location>
</feature>
<sequence>MIDTDIWQVVLAGMVLAALVGGAGWSLYTGLALRVRARAGERDNARLWALVRAAPARAMVVRADGQVELSSHLADWLGLQAPARDVTGLSAGEEGLVREDRDALAHAIDVAAKAGRGFRLPVRAQGSARLMLAVGERAPDALGATGGVLVWFFDATEMQGEVARLADRAQRLEDAYTALTGLIEAAPMPMWYRGHDLRLAMVNTAYVHAVDASDGEDVVARQVELIERSALGGPMAQAAIARDTGAPQVSAMPTTIAGARRMLRVHDVPLADGGTAGFAIDIEELEQARSGIKRFGQAQRAMLDRISAGVVQFGPDRAMVFCNQPFRRMFAMRSEWLADRPEFDRVIERMREAGRLPEVRDFPGWKAERREWFRSAEASIEENWHLAGGTHLRVVAQPLPDRGLLIIFEDRTEQVQLASARDTLLRVRTATTENLFEAVGVFAADGRLQLWNNKFRTVWGFSTLLLATHPRVDALAREAAHRLAKPERAMLIAELVRSATADRLQRGGRVAFADGRHFEFAAVPLPDGNALLTMLDISDSKRIEQALRDRNEALEAADEVKTQFVANMSYELRTPLTSIKGFAEMLHAGYAGPLSESGTGYTAAILESVERLGTLVDDVLDLTQGDAPPVRERIDLKPAAEAVAAGLAAAAADKAIDFAVEAQESAGVVTGDVRRIGQAIEHVLRHALAETPPGGRILLHVDGTDEGARIVVSDDGPGMDAKAQARAFDRFARHGFNGSGERALGLGLPLAKQFVEAHGGTISLVSEPGQGTLVTIALPRT</sequence>
<keyword evidence="10" id="KW-1185">Reference proteome</keyword>
<evidence type="ECO:0000256" key="6">
    <source>
        <dbReference type="ARBA" id="ARBA00023012"/>
    </source>
</evidence>
<keyword evidence="3" id="KW-0597">Phosphoprotein</keyword>
<dbReference type="InterPro" id="IPR035965">
    <property type="entry name" value="PAS-like_dom_sf"/>
</dbReference>
<accession>A0ABY5LCV0</accession>
<feature type="transmembrane region" description="Helical" evidence="7">
    <location>
        <begin position="6"/>
        <end position="28"/>
    </location>
</feature>
<evidence type="ECO:0000256" key="2">
    <source>
        <dbReference type="ARBA" id="ARBA00012438"/>
    </source>
</evidence>
<dbReference type="Gene3D" id="3.30.565.10">
    <property type="entry name" value="Histidine kinase-like ATPase, C-terminal domain"/>
    <property type="match status" value="1"/>
</dbReference>
<evidence type="ECO:0000256" key="5">
    <source>
        <dbReference type="ARBA" id="ARBA00022777"/>
    </source>
</evidence>
<dbReference type="SMART" id="SM00388">
    <property type="entry name" value="HisKA"/>
    <property type="match status" value="1"/>
</dbReference>
<protein>
    <recommendedName>
        <fullName evidence="2">histidine kinase</fullName>
        <ecNumber evidence="2">2.7.13.3</ecNumber>
    </recommendedName>
</protein>
<keyword evidence="7" id="KW-0812">Transmembrane</keyword>
<keyword evidence="6" id="KW-0902">Two-component regulatory system</keyword>
<name>A0ABY5LCV0_9SPHN</name>
<evidence type="ECO:0000313" key="9">
    <source>
        <dbReference type="EMBL" id="UUL83614.1"/>
    </source>
</evidence>
<dbReference type="SUPFAM" id="SSF47384">
    <property type="entry name" value="Homodimeric domain of signal transducing histidine kinase"/>
    <property type="match status" value="1"/>
</dbReference>
<dbReference type="InterPro" id="IPR005467">
    <property type="entry name" value="His_kinase_dom"/>
</dbReference>
<dbReference type="InterPro" id="IPR003594">
    <property type="entry name" value="HATPase_dom"/>
</dbReference>
<dbReference type="Pfam" id="PF02518">
    <property type="entry name" value="HATPase_c"/>
    <property type="match status" value="1"/>
</dbReference>
<dbReference type="SUPFAM" id="SSF55785">
    <property type="entry name" value="PYP-like sensor domain (PAS domain)"/>
    <property type="match status" value="2"/>
</dbReference>
<dbReference type="Pfam" id="PF12860">
    <property type="entry name" value="PAS_7"/>
    <property type="match status" value="2"/>
</dbReference>
<organism evidence="9 10">
    <name type="scientific">Sphingomonas qomolangmaensis</name>
    <dbReference type="NCBI Taxonomy" id="2918765"/>
    <lineage>
        <taxon>Bacteria</taxon>
        <taxon>Pseudomonadati</taxon>
        <taxon>Pseudomonadota</taxon>
        <taxon>Alphaproteobacteria</taxon>
        <taxon>Sphingomonadales</taxon>
        <taxon>Sphingomonadaceae</taxon>
        <taxon>Sphingomonas</taxon>
    </lineage>
</organism>
<evidence type="ECO:0000256" key="7">
    <source>
        <dbReference type="SAM" id="Phobius"/>
    </source>
</evidence>
<comment type="catalytic activity">
    <reaction evidence="1">
        <text>ATP + protein L-histidine = ADP + protein N-phospho-L-histidine.</text>
        <dbReference type="EC" id="2.7.13.3"/>
    </reaction>
</comment>
<dbReference type="PROSITE" id="PS50109">
    <property type="entry name" value="HIS_KIN"/>
    <property type="match status" value="1"/>
</dbReference>
<dbReference type="InterPro" id="IPR050736">
    <property type="entry name" value="Sensor_HK_Regulatory"/>
</dbReference>
<dbReference type="CDD" id="cd00082">
    <property type="entry name" value="HisKA"/>
    <property type="match status" value="1"/>
</dbReference>
<evidence type="ECO:0000256" key="1">
    <source>
        <dbReference type="ARBA" id="ARBA00000085"/>
    </source>
</evidence>
<dbReference type="Proteomes" id="UP001058533">
    <property type="component" value="Chromosome"/>
</dbReference>
<dbReference type="Gene3D" id="3.30.450.20">
    <property type="entry name" value="PAS domain"/>
    <property type="match status" value="2"/>
</dbReference>
<dbReference type="InterPro" id="IPR004358">
    <property type="entry name" value="Sig_transdc_His_kin-like_C"/>
</dbReference>
<keyword evidence="5" id="KW-0418">Kinase</keyword>
<proteinExistence type="predicted"/>
<keyword evidence="7" id="KW-1133">Transmembrane helix</keyword>
<dbReference type="SMART" id="SM00387">
    <property type="entry name" value="HATPase_c"/>
    <property type="match status" value="1"/>
</dbReference>
<dbReference type="InterPro" id="IPR036097">
    <property type="entry name" value="HisK_dim/P_sf"/>
</dbReference>